<dbReference type="InterPro" id="IPR000403">
    <property type="entry name" value="PI3/4_kinase_cat_dom"/>
</dbReference>
<evidence type="ECO:0000256" key="4">
    <source>
        <dbReference type="ARBA" id="ARBA00012513"/>
    </source>
</evidence>
<dbReference type="Pfam" id="PF11640">
    <property type="entry name" value="TAN"/>
    <property type="match status" value="1"/>
</dbReference>
<dbReference type="CDD" id="cd05171">
    <property type="entry name" value="PIKKc_ATM"/>
    <property type="match status" value="1"/>
</dbReference>
<dbReference type="PROSITE" id="PS00916">
    <property type="entry name" value="PI3_4_KINASE_2"/>
    <property type="match status" value="1"/>
</dbReference>
<organism evidence="20 21">
    <name type="scientific">Saccharomyces eubayanus</name>
    <name type="common">Yeast</name>
    <dbReference type="NCBI Taxonomy" id="1080349"/>
    <lineage>
        <taxon>Eukaryota</taxon>
        <taxon>Fungi</taxon>
        <taxon>Dikarya</taxon>
        <taxon>Ascomycota</taxon>
        <taxon>Saccharomycotina</taxon>
        <taxon>Saccharomycetes</taxon>
        <taxon>Saccharomycetales</taxon>
        <taxon>Saccharomycetaceae</taxon>
        <taxon>Saccharomyces</taxon>
    </lineage>
</organism>
<dbReference type="InterPro" id="IPR018936">
    <property type="entry name" value="PI3/4_kinase_CS"/>
</dbReference>
<dbReference type="InterPro" id="IPR014009">
    <property type="entry name" value="PIK_FAT"/>
</dbReference>
<accession>A0ABN8VLE2</accession>
<evidence type="ECO:0000256" key="2">
    <source>
        <dbReference type="ARBA" id="ARBA00004574"/>
    </source>
</evidence>
<evidence type="ECO:0000256" key="9">
    <source>
        <dbReference type="ARBA" id="ARBA00022763"/>
    </source>
</evidence>
<dbReference type="InterPro" id="IPR021668">
    <property type="entry name" value="TAN"/>
</dbReference>
<evidence type="ECO:0000256" key="16">
    <source>
        <dbReference type="RuleBase" id="RU365027"/>
    </source>
</evidence>
<dbReference type="SUPFAM" id="SSF56112">
    <property type="entry name" value="Protein kinase-like (PK-like)"/>
    <property type="match status" value="1"/>
</dbReference>
<evidence type="ECO:0000256" key="14">
    <source>
        <dbReference type="ARBA" id="ARBA00047899"/>
    </source>
</evidence>
<evidence type="ECO:0000259" key="19">
    <source>
        <dbReference type="PROSITE" id="PS51190"/>
    </source>
</evidence>
<evidence type="ECO:0000313" key="21">
    <source>
        <dbReference type="Proteomes" id="UP001152964"/>
    </source>
</evidence>
<dbReference type="EMBL" id="OX291492">
    <property type="protein sequence ID" value="CAI1801776.1"/>
    <property type="molecule type" value="Genomic_DNA"/>
</dbReference>
<dbReference type="SMART" id="SM00146">
    <property type="entry name" value="PI3Kc"/>
    <property type="match status" value="1"/>
</dbReference>
<dbReference type="PROSITE" id="PS51190">
    <property type="entry name" value="FATC"/>
    <property type="match status" value="1"/>
</dbReference>
<comment type="similarity">
    <text evidence="3 16">Belongs to the PI3/PI4-kinase family. ATM subfamily.</text>
</comment>
<dbReference type="InterPro" id="IPR044107">
    <property type="entry name" value="PIKKc_ATM"/>
</dbReference>
<dbReference type="Proteomes" id="UP001152964">
    <property type="component" value="Chromosome 2"/>
</dbReference>
<keyword evidence="6 16" id="KW-0723">Serine/threonine-protein kinase</keyword>
<evidence type="ECO:0000259" key="17">
    <source>
        <dbReference type="PROSITE" id="PS50290"/>
    </source>
</evidence>
<feature type="domain" description="FATC" evidence="19">
    <location>
        <begin position="2757"/>
        <end position="2789"/>
    </location>
</feature>
<gene>
    <name evidence="20" type="primary">U6500B00400</name>
    <name evidence="20" type="ORF">SEUBUCD650_0B00400</name>
</gene>
<keyword evidence="11 16" id="KW-0067">ATP-binding</keyword>
<evidence type="ECO:0000256" key="1">
    <source>
        <dbReference type="ARBA" id="ARBA00004123"/>
    </source>
</evidence>
<sequence>MNDHRIMDALYLLSSTKIKERNNALDELTTVLKEDPERIPTKVLPTTADALVELLASEHTKYCEILRNLTDLTKNKLSLSESRLSTVSYVLRLFVEKTCTRFKVKTIKLLLSVVPELMVKENSKSLLDGVSVHLSFALDTLIKSDPFKLKFMVHQWVSLVDKVCEYFSHQMQISIVDKTLTNFISILLNLLTLDTVGIYQVTKTIIWSVIDFLRLNKKENGNTRLIMSLINQLVLRCHCLSIIDILMLIKETWNYNLTIGHTSNESVQDQLSLFDVTSSELMNQKLPYMIGQESYKEELRSESFLSLYREYILLRLSDYKPQSFTLDYIECSSFRDSDDKKSWFELCDFRLKDSNGTSVWLKILGITKSLLTYFALNSKHENTSLLFKKRRCDSDITSILRVSDDMDTFLIHLLREENSHKLELIGLQLCSFYGALKDFTQSFTMQLKELLFSKFEKVQSFNLVCFTFIPLLSQQKCKISNDDMTRLFKICLPLVKSKESCQISCLLLVNAIKFSKQLLLDEKTVNQIYDLYELSDISGPILISNESFMLWGYLQHFGKDFQSINGSSSSDRIFVWLKSKWNQLHEIDDRQDLFPNFISWLGNKYDTKDPFNDRKCRRKKPILPFWDESCHIWQHFQKQREFLLGIKSGEKLKSYDTPFFNIPKVALNLTRYNEIIYRLLENIENETSLSPLQRFRWAAKMLQIVDNLCGDSTFSEFISAYKRTISLTLPHLTFDNLASYGLFFEEVLSIHTANVNHLVFDKIDMKGIVIDFIRMQKSKSRTGTSIVNHFQASSEDGTWDLSPDARGRKFQGRYHSDMDKAFQAYLWASEGRNVSERLVAILEFSDCITTDIFMSCLGAFCQWLKQQIADHSPYNKVLEEFTEALGEKLLCNHYSSSNQAMYLLTSYIDGIRQQWLSYPDKSLNSDCNDILDWIISRFEDNSFTGIAPTINLSKLLLNLLQYHDLSHGSVRGGKQRVFATFTKCLQRVDSCAIINELDIISNYMAQVSYKNQSIIFSEVKNLFGSPQQSLEKSAFYSLTMSKLSLVSYPSLVFSLEDMMTYSNFNHTRTFIKQALKQIASDLNHQDLMQLFEFCKFDLIMYWFNKIKVPNAKLETEWDISLFEFDDMHQFLAKYLVEISAIYFSHGFNERKVLKLLHEISEHDDAYLVENSYYLCIPLAFIGGGINELVFDIIPQISGKTTAKNYQKYRLLMLKWIIRFTDLGSLTEVRSIIEKLYPDSYLAKYLFENSTASMRYQYPLHIPLIAGTNLIQKHFSNEENSAQEFKLLFLSVVTDLEEASTHTGKLRSVRELKYLFVIYENILLNSTISNFIIVRLSKFLVDIQIHDEIITIFNSIFNLVDKNMLMVERSLSIFFCKVFIYLRENNKELNPSFKKTIRLIEHWNLMKKKTWKHCLDAILGNMIQDDIYENTEVLEASDCATNDVILLSLLFSHARKPVTSKIDYFVSSTFACNILKHHVPKEYLSLNFKLWFANLANKFSQEEVKVNTSSALSSDSHLKNFEVVFGHPGLPYTIYGRLSAFNKQAELYSSTRTFFLSECIMTYLVGYSIDNTGSEFGVTGEILDENKDKIAPLDKDVLNAMHPLTSGAQMDTFLHNCYASPNEPYGSWIAKFACGLVHHISFNIPHIVCLYPLCKESSTFCESVLQDLFFLSMTFDPKSCLKWINQIFSQLSILLNAKDFKIKLRLLFSVVKMIRMGSRYKERNCLRAYSCLDLENICQISLQIEEFEFGYLLFEEMNMPKTEEMNINTLQRIYESINDNDFIAGLPVPHSINGVLNSINRIESNTWKRFLFNNADFDANYTGSSKEEKGSLIKATEESGFYGLTSLLESRNSGSSDVYKWSLELGDWKLLTPKLIDSKAKGLYNAIKNIPRDIDYAVKSLEDSLLTVFDCRQDFPNLEEWIDTLTAIIEFMKIASTSQLGTSFPHTLKSIMNADEAKLKITDFRDHKITLKSRYTLMNVLSKNTLEQNAKLSNYLQLGSVIQLANYIQMAISNDASQDALRNATLMNNIVKNAIHSYEDSSVSSQVERLASYVSANALWESREYKTPVMIMRDLLDYDKMDISGSEQYNNFKSLLDISMDQVKAHLVKWSSESRLESAATIYEENIVNWDINVDDHESSSDVFYTLGSFLDEQAQKLRSNGEIEEKERRSHTGKANLKALELIYKNTKLPENERKDAKRHYHRVAIQYNRDSEILKTLLLQKEKFLWHALHFYLNTLVFSNKYDNDIIDKFCGLWFENDDNSKINQLLYKEIGTIPSWKFLPWVNQIASKISMEDNEFQKPLQLTMKRLLYKLPYDSLYSVMSILLYDKQSNKDTGISQKIQAVRKILLELQGYDKGAFAKEYLLPVQEFCEMSVELANFKFVQNTKKLHLANLKIGQYWLNELKLGKFPLPTSEFGIRSSVDGRKARPYIVSVNETVNITSTGLSLPKIITFNISDGTTQKVLMKGSNDDLRQDAIMEQVFQQVNKILRNDKVLRKLDLGIRTYKVIPLGPKAGIIEFVANSTSLHQILSTLHKDDKITFDQARKAMKAVQTKSNKERLKTYLKVTSETKPQLRNFFFDSFPDPNDWFEAKKKYTRGVAASSIVGYILGLGDRHLNNILLDCSTGEPIHIDLGIAFDQGRLLPIPELVPFRLTRDIIDGFGVTGVDGLFRRSCERVYALLRKDYIKVMCVLNILKWDPLYSWVMSPVKKHEHLFEEESEIISTFDNVSKFINISDKNENQESYRALKGVEEKLMGNGLSVESSVQDLIQQATDPSNLSVIYMGWSPFY</sequence>
<evidence type="ECO:0000256" key="5">
    <source>
        <dbReference type="ARBA" id="ARBA00014619"/>
    </source>
</evidence>
<dbReference type="PROSITE" id="PS00915">
    <property type="entry name" value="PI3_4_KINASE_1"/>
    <property type="match status" value="1"/>
</dbReference>
<keyword evidence="9 16" id="KW-0227">DNA damage</keyword>
<dbReference type="Gene3D" id="1.10.1070.11">
    <property type="entry name" value="Phosphatidylinositol 3-/4-kinase, catalytic domain"/>
    <property type="match status" value="1"/>
</dbReference>
<proteinExistence type="inferred from homology"/>
<comment type="function">
    <text evidence="16">Serine/threonine protein kinase which activates checkpoint signaling upon genotoxic stresses such as ionizing radiation (IR), ultraviolet light (UV), or DNA replication stalling, thereby acting as a DNA damage sensor. Recognizes the substrate consensus sequence [ST]-Q. Phosphorylates histone H2A to form H2AS128ph (gamma-H2A) at sites of DNA damage, involved in the regulation of DNA damage response mechanism. Required for the control of telomere length and genome stability.</text>
</comment>
<evidence type="ECO:0000256" key="8">
    <source>
        <dbReference type="ARBA" id="ARBA00022741"/>
    </source>
</evidence>
<dbReference type="SMART" id="SM01343">
    <property type="entry name" value="FATC"/>
    <property type="match status" value="1"/>
</dbReference>
<dbReference type="Pfam" id="PF02260">
    <property type="entry name" value="FATC"/>
    <property type="match status" value="1"/>
</dbReference>
<keyword evidence="21" id="KW-1185">Reference proteome</keyword>
<comment type="subcellular location">
    <subcellularLocation>
        <location evidence="2 16">Chromosome</location>
        <location evidence="2 16">Telomere</location>
    </subcellularLocation>
    <subcellularLocation>
        <location evidence="1 16">Nucleus</location>
    </subcellularLocation>
</comment>
<dbReference type="Pfam" id="PF00454">
    <property type="entry name" value="PI3_PI4_kinase"/>
    <property type="match status" value="1"/>
</dbReference>
<evidence type="ECO:0000256" key="7">
    <source>
        <dbReference type="ARBA" id="ARBA00022679"/>
    </source>
</evidence>
<evidence type="ECO:0000256" key="10">
    <source>
        <dbReference type="ARBA" id="ARBA00022777"/>
    </source>
</evidence>
<evidence type="ECO:0000256" key="3">
    <source>
        <dbReference type="ARBA" id="ARBA00010769"/>
    </source>
</evidence>
<dbReference type="Gene3D" id="3.30.1010.10">
    <property type="entry name" value="Phosphatidylinositol 3-kinase Catalytic Subunit, Chain A, domain 4"/>
    <property type="match status" value="1"/>
</dbReference>
<keyword evidence="10 16" id="KW-0418">Kinase</keyword>
<evidence type="ECO:0000256" key="6">
    <source>
        <dbReference type="ARBA" id="ARBA00022527"/>
    </source>
</evidence>
<keyword evidence="13 16" id="KW-0539">Nucleus</keyword>
<feature type="domain" description="PI3K/PI4K catalytic" evidence="17">
    <location>
        <begin position="2435"/>
        <end position="2743"/>
    </location>
</feature>
<dbReference type="PROSITE" id="PS51189">
    <property type="entry name" value="FAT"/>
    <property type="match status" value="1"/>
</dbReference>
<dbReference type="InterPro" id="IPR003152">
    <property type="entry name" value="FATC_dom"/>
</dbReference>
<dbReference type="PROSITE" id="PS50290">
    <property type="entry name" value="PI3_4_KINASE_3"/>
    <property type="match status" value="1"/>
</dbReference>
<evidence type="ECO:0000256" key="11">
    <source>
        <dbReference type="ARBA" id="ARBA00022840"/>
    </source>
</evidence>
<name>A0ABN8VLE2_SACEU</name>
<dbReference type="PANTHER" id="PTHR37079">
    <property type="entry name" value="SERINE/THREONINE-PROTEIN KINASE ATM"/>
    <property type="match status" value="1"/>
</dbReference>
<comment type="catalytic activity">
    <reaction evidence="14 16">
        <text>L-threonyl-[protein] + ATP = O-phospho-L-threonyl-[protein] + ADP + H(+)</text>
        <dbReference type="Rhea" id="RHEA:46608"/>
        <dbReference type="Rhea" id="RHEA-COMP:11060"/>
        <dbReference type="Rhea" id="RHEA-COMP:11605"/>
        <dbReference type="ChEBI" id="CHEBI:15378"/>
        <dbReference type="ChEBI" id="CHEBI:30013"/>
        <dbReference type="ChEBI" id="CHEBI:30616"/>
        <dbReference type="ChEBI" id="CHEBI:61977"/>
        <dbReference type="ChEBI" id="CHEBI:456216"/>
        <dbReference type="EC" id="2.7.11.1"/>
    </reaction>
</comment>
<feature type="domain" description="FAT" evidence="18">
    <location>
        <begin position="1735"/>
        <end position="2327"/>
    </location>
</feature>
<reference evidence="20" key="1">
    <citation type="submission" date="2022-08" db="EMBL/GenBank/DDBJ databases">
        <authorList>
            <person name="Byrne P K."/>
        </authorList>
    </citation>
    <scope>NUCLEOTIDE SEQUENCE</scope>
    <source>
        <strain evidence="20">UCD650</strain>
    </source>
</reference>
<evidence type="ECO:0000256" key="15">
    <source>
        <dbReference type="ARBA" id="ARBA00048679"/>
    </source>
</evidence>
<keyword evidence="8 16" id="KW-0547">Nucleotide-binding</keyword>
<dbReference type="InterPro" id="IPR038980">
    <property type="entry name" value="ATM_plant"/>
</dbReference>
<evidence type="ECO:0000256" key="12">
    <source>
        <dbReference type="ARBA" id="ARBA00022895"/>
    </source>
</evidence>
<evidence type="ECO:0000256" key="13">
    <source>
        <dbReference type="ARBA" id="ARBA00023242"/>
    </source>
</evidence>
<dbReference type="EC" id="2.7.11.1" evidence="4 16"/>
<protein>
    <recommendedName>
        <fullName evidence="5 16">Serine/threonine-protein kinase Tel1</fullName>
        <ecNumber evidence="4 16">2.7.11.1</ecNumber>
    </recommendedName>
</protein>
<keyword evidence="16" id="KW-0158">Chromosome</keyword>
<evidence type="ECO:0000259" key="18">
    <source>
        <dbReference type="PROSITE" id="PS51189"/>
    </source>
</evidence>
<dbReference type="InterPro" id="IPR011009">
    <property type="entry name" value="Kinase-like_dom_sf"/>
</dbReference>
<keyword evidence="7 16" id="KW-0808">Transferase</keyword>
<comment type="catalytic activity">
    <reaction evidence="15">
        <text>L-seryl-[protein] + ATP = O-phospho-L-seryl-[protein] + ADP + H(+)</text>
        <dbReference type="Rhea" id="RHEA:17989"/>
        <dbReference type="Rhea" id="RHEA-COMP:9863"/>
        <dbReference type="Rhea" id="RHEA-COMP:11604"/>
        <dbReference type="ChEBI" id="CHEBI:15378"/>
        <dbReference type="ChEBI" id="CHEBI:29999"/>
        <dbReference type="ChEBI" id="CHEBI:30616"/>
        <dbReference type="ChEBI" id="CHEBI:83421"/>
        <dbReference type="ChEBI" id="CHEBI:456216"/>
        <dbReference type="EC" id="2.7.11.1"/>
    </reaction>
</comment>
<keyword evidence="12 16" id="KW-0779">Telomere</keyword>
<keyword evidence="16" id="KW-0156">Chromatin regulator</keyword>
<dbReference type="SMART" id="SM01342">
    <property type="entry name" value="TAN"/>
    <property type="match status" value="1"/>
</dbReference>
<dbReference type="PANTHER" id="PTHR37079:SF4">
    <property type="entry name" value="SERINE_THREONINE-PROTEIN KINASE ATM"/>
    <property type="match status" value="1"/>
</dbReference>
<evidence type="ECO:0000313" key="20">
    <source>
        <dbReference type="EMBL" id="CAI1801776.1"/>
    </source>
</evidence>
<dbReference type="InterPro" id="IPR036940">
    <property type="entry name" value="PI3/4_kinase_cat_sf"/>
</dbReference>